<evidence type="ECO:0000259" key="3">
    <source>
        <dbReference type="Pfam" id="PF23028"/>
    </source>
</evidence>
<feature type="region of interest" description="Disordered" evidence="1">
    <location>
        <begin position="119"/>
        <end position="140"/>
    </location>
</feature>
<dbReference type="GO" id="GO:0005509">
    <property type="term" value="F:calcium ion binding"/>
    <property type="evidence" value="ECO:0007669"/>
    <property type="project" value="TreeGrafter"/>
</dbReference>
<sequence length="1704" mass="188046">MNSRLKLGRKQYRHSHEHKFVKKESGSGEDSSSLSSFRKLNVNSRNSKKFINAIRSSSLSLSKSLSESRKELQYADGSRSDTISFLVASLTKDPVFNFGHVYSSIEEESVANLSLNLSKTSSRSSESSESELGTASESSSIMTEISQSFYDGTSDGNDAFSSNLITDDKSSLNVRSSSTDVEIRPRMSPNIPPNECSDTQPVQLSCSSVKVTESLEGLSKFQEITGVGDASTKKNVCSYNVPNLPLRMGEETEKIFSEKVESRSESCPHSDVRRTEKFCMNVDQKKSEILAKEAPQTDSQCTPNAEKYGAPNEEMIQHSISANNPRDFRNFCTNSTCLREKITQPIIVGNESLNVISAIHSGSQSEKQQNSILSHTSCVELESTCIKIPVEIPLRISSKNEFEPSTRGQHNQELRNIEKQSIPKSRAQRSNTPPLSEMEPYEMPPAQEPIDEETLYSSQSGIHHMTVIGSLHNAKAKRELKYIPLNDSSSTEKTNIFKSMPDLRLQRELKSKAEYIKYQQFIDQASSCYKAGSMGKISTLQMEERNNSASEQENVTGFISNAPYPKPLQNLQQATSVTYDQEIKKIVPKSMANSDIYGADSINSPESKFSTHKTAQIFQESSEIHELNQRITHTNSLNFSMGEEKIDASPLCSGRSNLWGGKNIIHDLKAYCNRNIKPECVPSPTPAVKSIPLSHTSPSLSKFKTQHVRSLPPSWSRISNSVDQKLNYFWHESAQTKLKHCNSSPLFSTSCKSPQSCGYTLEFNALTLNNSDLTLNLAKNLLNSVAEKQRDAKDSMEGMVTSSWSSKIDCKTKFCDGVSKIVGVEPSDDFSKLKVVCSNSLSFSGCAGKQESTQPETDCSAVPPCQPKLESQNSVSRNSSKSETSGSISESQIFGAQNFPEPYSKFIPVSDYLPANSTNKNPDASKCINNCTSSLDSLNEFGVSHSTNRTLPPRPSFSDSSSTQGICKSGDGDGDVSVGQTIPQSLTPSASKILSQSPAKIAHTHRRSSDSELSVTPKGNSLTGSSGTGMNRTFLPNILLQPITDKKMFELHDYPFLTMTRYPPGFIKRLGGTVSARSVKLLERSTIDEEPETRDTWWNELRLEVRSHARALACNVILGYSENTAYNDDVCILSAIGTAATIYLPSNDVHHPENITAAKKKNDVKNQNIASSLENRRGGADNHTKRRLISENGDSSDDFPCSLCHVPFKKSSMPFRVSLSKCLHCKRCFVPEILMTTIEPPEGIPILGEGCFLQAFVKRPKRDNRGELNAKEISDSAPFLEYELHRQLLNKLRVKGMNSIFSLKITISVGDRMITGHAAGTAIYLAALPILSLPTVTLGSNQHDSSKLEKIQKDLSDSVRKNRERFLLRPPSVSGVESEALTSDSEESEVDLPEADFATGNMDLCILEVDDNEDVDLIPQLIESPPPRNLIVTAAEVLPGVDDLEAVRNLQMFTQVWRGRIPITAPLSAFNRQFRTMLHKVYFKVRDMIPCALSGIRFLVDIPEADELQITVFGMILGLAPCEKSLNRYSKRKLFMKTSNSGESVKKLDENDLIFNLEEVEDKKSLVASSQMAGAQLTAPVASKFSGGTPAFHVRPKERYGIDITPLSFVPGGKIDRYLGNMNLFFIREGTSIRENGGIGVFIHSFVTDVLAIMRAHVAALGGNAVVAYFMNQCILQNNPNKNQAQCLINVGGDAVLVNYRADD</sequence>
<dbReference type="Pfam" id="PF23128">
    <property type="entry name" value="YbjQ_4"/>
    <property type="match status" value="1"/>
</dbReference>
<evidence type="ECO:0000259" key="2">
    <source>
        <dbReference type="Pfam" id="PF23025"/>
    </source>
</evidence>
<feature type="compositionally biased region" description="Basic residues" evidence="1">
    <location>
        <begin position="1"/>
        <end position="21"/>
    </location>
</feature>
<feature type="compositionally biased region" description="Polar residues" evidence="1">
    <location>
        <begin position="957"/>
        <end position="966"/>
    </location>
</feature>
<feature type="compositionally biased region" description="Low complexity" evidence="1">
    <location>
        <begin position="871"/>
        <end position="891"/>
    </location>
</feature>
<dbReference type="InterPro" id="IPR038983">
    <property type="entry name" value="C2CD5"/>
</dbReference>
<dbReference type="PANTHER" id="PTHR37412">
    <property type="entry name" value="C2 DOMAIN-CONTAINING PROTEIN 5"/>
    <property type="match status" value="1"/>
</dbReference>
<dbReference type="EMBL" id="OU963863">
    <property type="protein sequence ID" value="CAH0385034.1"/>
    <property type="molecule type" value="Genomic_DNA"/>
</dbReference>
<feature type="compositionally biased region" description="Basic and acidic residues" evidence="1">
    <location>
        <begin position="401"/>
        <end position="418"/>
    </location>
</feature>
<proteinExistence type="predicted"/>
<accession>A0A9P0A639</accession>
<organism evidence="5 6">
    <name type="scientific">Bemisia tabaci</name>
    <name type="common">Sweetpotato whitefly</name>
    <name type="synonym">Aleurodes tabaci</name>
    <dbReference type="NCBI Taxonomy" id="7038"/>
    <lineage>
        <taxon>Eukaryota</taxon>
        <taxon>Metazoa</taxon>
        <taxon>Ecdysozoa</taxon>
        <taxon>Arthropoda</taxon>
        <taxon>Hexapoda</taxon>
        <taxon>Insecta</taxon>
        <taxon>Pterygota</taxon>
        <taxon>Neoptera</taxon>
        <taxon>Paraneoptera</taxon>
        <taxon>Hemiptera</taxon>
        <taxon>Sternorrhyncha</taxon>
        <taxon>Aleyrodoidea</taxon>
        <taxon>Aleyrodidae</taxon>
        <taxon>Aleyrodinae</taxon>
        <taxon>Bemisia</taxon>
    </lineage>
</organism>
<evidence type="ECO:0000259" key="4">
    <source>
        <dbReference type="Pfam" id="PF23128"/>
    </source>
</evidence>
<keyword evidence="6" id="KW-1185">Reference proteome</keyword>
<name>A0A9P0A639_BEMTA</name>
<dbReference type="Proteomes" id="UP001152759">
    <property type="component" value="Chromosome 2"/>
</dbReference>
<dbReference type="InterPro" id="IPR056431">
    <property type="entry name" value="C2CD5_YbjQ-rel_dom"/>
</dbReference>
<feature type="domain" description="C2" evidence="3">
    <location>
        <begin position="1428"/>
        <end position="1518"/>
    </location>
</feature>
<dbReference type="GO" id="GO:0005544">
    <property type="term" value="F:calcium-dependent phospholipid binding"/>
    <property type="evidence" value="ECO:0007669"/>
    <property type="project" value="InterPro"/>
</dbReference>
<dbReference type="GO" id="GO:0010828">
    <property type="term" value="P:positive regulation of D-glucose transmembrane transport"/>
    <property type="evidence" value="ECO:0007669"/>
    <property type="project" value="TreeGrafter"/>
</dbReference>
<dbReference type="GO" id="GO:0005886">
    <property type="term" value="C:plasma membrane"/>
    <property type="evidence" value="ECO:0007669"/>
    <property type="project" value="TreeGrafter"/>
</dbReference>
<feature type="compositionally biased region" description="Polar residues" evidence="1">
    <location>
        <begin position="980"/>
        <end position="998"/>
    </location>
</feature>
<protein>
    <recommendedName>
        <fullName evidence="7">C2 domain-containing protein 5</fullName>
    </recommendedName>
</protein>
<feature type="region of interest" description="Disordered" evidence="1">
    <location>
        <begin position="401"/>
        <end position="442"/>
    </location>
</feature>
<feature type="domain" description="C2" evidence="2">
    <location>
        <begin position="1229"/>
        <end position="1325"/>
    </location>
</feature>
<dbReference type="Pfam" id="PF23028">
    <property type="entry name" value="YbjQ_3"/>
    <property type="match status" value="1"/>
</dbReference>
<dbReference type="GO" id="GO:0090314">
    <property type="term" value="P:positive regulation of protein targeting to membrane"/>
    <property type="evidence" value="ECO:0007669"/>
    <property type="project" value="TreeGrafter"/>
</dbReference>
<dbReference type="InterPro" id="IPR057815">
    <property type="entry name" value="C2CD5_C"/>
</dbReference>
<dbReference type="GO" id="GO:0065002">
    <property type="term" value="P:intracellular protein transmembrane transport"/>
    <property type="evidence" value="ECO:0007669"/>
    <property type="project" value="TreeGrafter"/>
</dbReference>
<dbReference type="Pfam" id="PF23025">
    <property type="entry name" value="YbjQ_2"/>
    <property type="match status" value="2"/>
</dbReference>
<feature type="region of interest" description="Disordered" evidence="1">
    <location>
        <begin position="175"/>
        <end position="200"/>
    </location>
</feature>
<reference evidence="5" key="1">
    <citation type="submission" date="2021-12" db="EMBL/GenBank/DDBJ databases">
        <authorList>
            <person name="King R."/>
        </authorList>
    </citation>
    <scope>NUCLEOTIDE SEQUENCE</scope>
</reference>
<feature type="compositionally biased region" description="Basic and acidic residues" evidence="1">
    <location>
        <begin position="1174"/>
        <end position="1183"/>
    </location>
</feature>
<feature type="region of interest" description="Disordered" evidence="1">
    <location>
        <begin position="944"/>
        <end position="1028"/>
    </location>
</feature>
<feature type="region of interest" description="Disordered" evidence="1">
    <location>
        <begin position="1171"/>
        <end position="1191"/>
    </location>
</feature>
<dbReference type="GO" id="GO:0072659">
    <property type="term" value="P:protein localization to plasma membrane"/>
    <property type="evidence" value="ECO:0007669"/>
    <property type="project" value="TreeGrafter"/>
</dbReference>
<evidence type="ECO:0008006" key="7">
    <source>
        <dbReference type="Google" id="ProtNLM"/>
    </source>
</evidence>
<dbReference type="PANTHER" id="PTHR37412:SF2">
    <property type="entry name" value="C2 DOMAIN-CONTAINING PROTEIN 5"/>
    <property type="match status" value="1"/>
</dbReference>
<feature type="region of interest" description="Disordered" evidence="1">
    <location>
        <begin position="1"/>
        <end position="38"/>
    </location>
</feature>
<feature type="compositionally biased region" description="Polar residues" evidence="1">
    <location>
        <begin position="1011"/>
        <end position="1028"/>
    </location>
</feature>
<evidence type="ECO:0000313" key="5">
    <source>
        <dbReference type="EMBL" id="CAH0385034.1"/>
    </source>
</evidence>
<evidence type="ECO:0000313" key="6">
    <source>
        <dbReference type="Proteomes" id="UP001152759"/>
    </source>
</evidence>
<dbReference type="GO" id="GO:0031340">
    <property type="term" value="P:positive regulation of vesicle fusion"/>
    <property type="evidence" value="ECO:0007669"/>
    <property type="project" value="TreeGrafter"/>
</dbReference>
<dbReference type="InterPro" id="IPR056430">
    <property type="entry name" value="C2CD5_YbjQ-like_dom"/>
</dbReference>
<feature type="region of interest" description="Disordered" evidence="1">
    <location>
        <begin position="857"/>
        <end position="892"/>
    </location>
</feature>
<gene>
    <name evidence="5" type="ORF">BEMITA_LOCUS4298</name>
</gene>
<feature type="domain" description="C2" evidence="2">
    <location>
        <begin position="1052"/>
        <end position="1142"/>
    </location>
</feature>
<feature type="domain" description="C2CD5 C-terminal" evidence="4">
    <location>
        <begin position="1604"/>
        <end position="1698"/>
    </location>
</feature>
<evidence type="ECO:0000256" key="1">
    <source>
        <dbReference type="SAM" id="MobiDB-lite"/>
    </source>
</evidence>